<evidence type="ECO:0000313" key="3">
    <source>
        <dbReference type="Proteomes" id="UP000502248"/>
    </source>
</evidence>
<feature type="chain" id="PRO_5038360663" evidence="1">
    <location>
        <begin position="20"/>
        <end position="226"/>
    </location>
</feature>
<evidence type="ECO:0000256" key="1">
    <source>
        <dbReference type="SAM" id="SignalP"/>
    </source>
</evidence>
<dbReference type="EMBL" id="CP051680">
    <property type="protein sequence ID" value="QJD84861.1"/>
    <property type="molecule type" value="Genomic_DNA"/>
</dbReference>
<accession>A0A7Z2ZM11</accession>
<evidence type="ECO:0000313" key="2">
    <source>
        <dbReference type="EMBL" id="QJD84861.1"/>
    </source>
</evidence>
<gene>
    <name evidence="2" type="ORF">HH215_17855</name>
</gene>
<sequence>MKKISFVLFVMLLTGCGMDATMNANSGSTPNPAVSPAPIPAVASVKPADVPSSPAEGLEAIQEKLNAQWRELRNRHSIQMLSTHSSKSAIGIEIRSYGDFERILTKEEIEGFKESLFELVGERFPLDVSIRECCSGEPLVTGKIKEVDQEKNRILIVNEHEKNGNTDDPVAYWVSLTEDGKVIVGGEEPSNAIEPSLVGKEAQAWTTGMVDQSYPGQTAALKIVAE</sequence>
<dbReference type="RefSeq" id="WP_169281141.1">
    <property type="nucleotide sequence ID" value="NZ_CP051680.1"/>
</dbReference>
<feature type="signal peptide" evidence="1">
    <location>
        <begin position="1"/>
        <end position="19"/>
    </location>
</feature>
<dbReference type="PROSITE" id="PS51257">
    <property type="entry name" value="PROKAR_LIPOPROTEIN"/>
    <property type="match status" value="1"/>
</dbReference>
<keyword evidence="1" id="KW-0732">Signal</keyword>
<dbReference type="Proteomes" id="UP000502248">
    <property type="component" value="Chromosome"/>
</dbReference>
<keyword evidence="3" id="KW-1185">Reference proteome</keyword>
<dbReference type="KEGG" id="cheb:HH215_17855"/>
<proteinExistence type="predicted"/>
<name>A0A7Z2ZM11_9BACL</name>
<organism evidence="2 3">
    <name type="scientific">Cohnella herbarum</name>
    <dbReference type="NCBI Taxonomy" id="2728023"/>
    <lineage>
        <taxon>Bacteria</taxon>
        <taxon>Bacillati</taxon>
        <taxon>Bacillota</taxon>
        <taxon>Bacilli</taxon>
        <taxon>Bacillales</taxon>
        <taxon>Paenibacillaceae</taxon>
        <taxon>Cohnella</taxon>
    </lineage>
</organism>
<dbReference type="AlphaFoldDB" id="A0A7Z2ZM11"/>
<reference evidence="2 3" key="1">
    <citation type="submission" date="2020-04" db="EMBL/GenBank/DDBJ databases">
        <title>Genome sequencing of novel species.</title>
        <authorList>
            <person name="Heo J."/>
            <person name="Kim S.-J."/>
            <person name="Kim J.-S."/>
            <person name="Hong S.-B."/>
            <person name="Kwon S.-W."/>
        </authorList>
    </citation>
    <scope>NUCLEOTIDE SEQUENCE [LARGE SCALE GENOMIC DNA]</scope>
    <source>
        <strain evidence="2 3">MFER-1</strain>
    </source>
</reference>
<protein>
    <submittedName>
        <fullName evidence="2">Uncharacterized protein</fullName>
    </submittedName>
</protein>